<feature type="compositionally biased region" description="Low complexity" evidence="1">
    <location>
        <begin position="991"/>
        <end position="1002"/>
    </location>
</feature>
<feature type="compositionally biased region" description="Basic and acidic residues" evidence="1">
    <location>
        <begin position="622"/>
        <end position="632"/>
    </location>
</feature>
<feature type="region of interest" description="Disordered" evidence="1">
    <location>
        <begin position="423"/>
        <end position="559"/>
    </location>
</feature>
<dbReference type="AlphaFoldDB" id="A0A8E5MLE4"/>
<feature type="compositionally biased region" description="Polar residues" evidence="1">
    <location>
        <begin position="310"/>
        <end position="320"/>
    </location>
</feature>
<feature type="compositionally biased region" description="Polar residues" evidence="1">
    <location>
        <begin position="633"/>
        <end position="654"/>
    </location>
</feature>
<dbReference type="RefSeq" id="XP_043001305.1">
    <property type="nucleotide sequence ID" value="XM_043145370.1"/>
</dbReference>
<feature type="region of interest" description="Disordered" evidence="1">
    <location>
        <begin position="590"/>
        <end position="741"/>
    </location>
</feature>
<dbReference type="CDD" id="cd11282">
    <property type="entry name" value="ADF_coactosin_like"/>
    <property type="match status" value="1"/>
</dbReference>
<feature type="region of interest" description="Disordered" evidence="1">
    <location>
        <begin position="755"/>
        <end position="1099"/>
    </location>
</feature>
<protein>
    <submittedName>
        <fullName evidence="2">Uncharacterized protein</fullName>
    </submittedName>
</protein>
<feature type="region of interest" description="Disordered" evidence="1">
    <location>
        <begin position="350"/>
        <end position="398"/>
    </location>
</feature>
<dbReference type="InterPro" id="IPR029006">
    <property type="entry name" value="ADF-H/Gelsolin-like_dom_sf"/>
</dbReference>
<feature type="compositionally biased region" description="Low complexity" evidence="1">
    <location>
        <begin position="935"/>
        <end position="944"/>
    </location>
</feature>
<evidence type="ECO:0000256" key="1">
    <source>
        <dbReference type="SAM" id="MobiDB-lite"/>
    </source>
</evidence>
<feature type="region of interest" description="Disordered" evidence="1">
    <location>
        <begin position="152"/>
        <end position="186"/>
    </location>
</feature>
<feature type="compositionally biased region" description="Polar residues" evidence="1">
    <location>
        <begin position="547"/>
        <end position="556"/>
    </location>
</feature>
<dbReference type="SUPFAM" id="SSF55753">
    <property type="entry name" value="Actin depolymerizing proteins"/>
    <property type="match status" value="1"/>
</dbReference>
<dbReference type="Gene3D" id="3.40.20.10">
    <property type="entry name" value="Severin"/>
    <property type="match status" value="1"/>
</dbReference>
<feature type="compositionally biased region" description="Basic and acidic residues" evidence="1">
    <location>
        <begin position="899"/>
        <end position="911"/>
    </location>
</feature>
<evidence type="ECO:0000313" key="3">
    <source>
        <dbReference type="Proteomes" id="UP000027002"/>
    </source>
</evidence>
<feature type="compositionally biased region" description="Basic and acidic residues" evidence="1">
    <location>
        <begin position="809"/>
        <end position="825"/>
    </location>
</feature>
<feature type="region of interest" description="Disordered" evidence="1">
    <location>
        <begin position="271"/>
        <end position="336"/>
    </location>
</feature>
<feature type="compositionally biased region" description="Basic and acidic residues" evidence="1">
    <location>
        <begin position="531"/>
        <end position="543"/>
    </location>
</feature>
<feature type="compositionally biased region" description="Low complexity" evidence="1">
    <location>
        <begin position="293"/>
        <end position="305"/>
    </location>
</feature>
<dbReference type="KEGG" id="uvi:66068650"/>
<dbReference type="EMBL" id="CP072759">
    <property type="protein sequence ID" value="QUC23632.1"/>
    <property type="molecule type" value="Genomic_DNA"/>
</dbReference>
<feature type="compositionally biased region" description="Low complexity" evidence="1">
    <location>
        <begin position="855"/>
        <end position="864"/>
    </location>
</feature>
<reference evidence="2" key="1">
    <citation type="submission" date="2020-03" db="EMBL/GenBank/DDBJ databases">
        <title>A mixture of massive structural variations and highly conserved coding sequences in Ustilaginoidea virens genome.</title>
        <authorList>
            <person name="Zhang K."/>
            <person name="Zhao Z."/>
            <person name="Zhang Z."/>
            <person name="Li Y."/>
            <person name="Hsiang T."/>
            <person name="Sun W."/>
        </authorList>
    </citation>
    <scope>NUCLEOTIDE SEQUENCE</scope>
    <source>
        <strain evidence="2">UV-8b</strain>
    </source>
</reference>
<feature type="compositionally biased region" description="Polar residues" evidence="1">
    <location>
        <begin position="827"/>
        <end position="845"/>
    </location>
</feature>
<dbReference type="OrthoDB" id="74412at2759"/>
<feature type="compositionally biased region" description="Polar residues" evidence="1">
    <location>
        <begin position="707"/>
        <end position="718"/>
    </location>
</feature>
<dbReference type="GeneID" id="66068650"/>
<feature type="compositionally biased region" description="Polar residues" evidence="1">
    <location>
        <begin position="423"/>
        <end position="456"/>
    </location>
</feature>
<gene>
    <name evidence="2" type="ORF">UV8b_07873</name>
</gene>
<feature type="compositionally biased region" description="Basic residues" evidence="1">
    <location>
        <begin position="1026"/>
        <end position="1037"/>
    </location>
</feature>
<name>A0A8E5MLE4_USTVR</name>
<sequence>MSLNGLDDPKVVEAYEAATAEPGGWFLLKYEGRDEVQVYNRGKGGIGEARNAVAEYDETSPLYGFLKYRRRSVVFKYLPEDCSRIIQARVAVHFNAVCERFSPYDTIFEITTASELKDSKLSAACSLHTATCSTSSSTSSLRQRRLMEIAEEKEDEQRAANRQSLQGADDQGTLGPTDRPLTAEPVSLNSDSASLAENNNELSAATNEASQFIDVTTPSDSDVFTMNSYFHTKPKVKLGPRPSADAHGRQQVAGNFRPVSAVPAGFKLFGKVGRRGKGRDSSSASPLRDENGDATSIAAASIASDDTQDRPGTSSSSVTDSAPLPSPTMKKPAISREKARLMKAMKLREEKKKMSMISSAEKPSADGAGAVNTEENVARGPDEAMPTPEPDAYSEKRAYRLSLNRDESALVTDNCSQSLITADQSSLLTPSDSHPASPVVGSSETGHSSKASSISEPTDEAMQVKDKQATPQDEAFKASHPSVAIVAKVAEDPAATVAQPPTASNSDENGDVAPSKGETSESAALAVPKLPAHDPARRVDDGHAPTTVASTPQDTAALSDPTFSAGIAAQFSCEKDETPAQDLCTAVEAAPQPGATTPPAPVEEHAAKVSQSGTSLLAVKNEPSERRSHKESAQTTANWEQQAETTSDSCSQSVVLEEGTPITIIRTPVTSNFPPGPLKGEDERPLSAHTVRTVSNPVRGNLISPADPSQPSARSLSSGAAYVHHLGQQQPGGHLLKKSNIGSSISQRIKALEKLSAGSAGSADAPAPGARERPSSTFFAVKKREAARASSVMARANSFRNQTPPSPDQTHDSSPEAGRRNRLERSGSVTSRLSLFETPITSPSKRTLGPAPPTGGSSNSNSSGSGSGSNAGRGRPEAVSVMARIIRDPNQSAQTGFDPCRDPSEYGHLELKQSPLLVDHHTSSLPDRAQHHHQQPPAEAAQQAKLKRSRPPSISIVKGLIKERRRSAASDAENSLTSPGRAESAHANAAFSPRLSLSSHRSSFSKDRDLVLSSGESGSGDDAKSYKKLSRAGRFMRRLSNLSSSKSKNSNNNNSSSSSSSNNNNNNNSNNISPLPNHSTRDQCLEPAQARPSTTGTPSIVTYMGDVNVQFPDNLLWKRRNMCLDSQGFLILSALPATTGRPAPGTKRYHVGEFRAPYIPDVEVQELPNSVVLDFIEGSGIQVACEDRNGQLRVLQILQDAHSTRGSSTYAL</sequence>
<feature type="compositionally biased region" description="Low complexity" evidence="1">
    <location>
        <begin position="1039"/>
        <end position="1071"/>
    </location>
</feature>
<organism evidence="2 3">
    <name type="scientific">Ustilaginoidea virens</name>
    <name type="common">Rice false smut fungus</name>
    <name type="synonym">Villosiclava virens</name>
    <dbReference type="NCBI Taxonomy" id="1159556"/>
    <lineage>
        <taxon>Eukaryota</taxon>
        <taxon>Fungi</taxon>
        <taxon>Dikarya</taxon>
        <taxon>Ascomycota</taxon>
        <taxon>Pezizomycotina</taxon>
        <taxon>Sordariomycetes</taxon>
        <taxon>Hypocreomycetidae</taxon>
        <taxon>Hypocreales</taxon>
        <taxon>Clavicipitaceae</taxon>
        <taxon>Ustilaginoidea</taxon>
    </lineage>
</organism>
<keyword evidence="3" id="KW-1185">Reference proteome</keyword>
<feature type="compositionally biased region" description="Low complexity" evidence="1">
    <location>
        <begin position="756"/>
        <end position="769"/>
    </location>
</feature>
<dbReference type="Proteomes" id="UP000027002">
    <property type="component" value="Chromosome 7"/>
</dbReference>
<accession>A0A8E5MLE4</accession>
<proteinExistence type="predicted"/>
<evidence type="ECO:0000313" key="2">
    <source>
        <dbReference type="EMBL" id="QUC23632.1"/>
    </source>
</evidence>